<evidence type="ECO:0000259" key="6">
    <source>
        <dbReference type="SMART" id="SM00563"/>
    </source>
</evidence>
<dbReference type="InterPro" id="IPR002123">
    <property type="entry name" value="Plipid/glycerol_acylTrfase"/>
</dbReference>
<protein>
    <submittedName>
        <fullName evidence="7">Lysophospholipid acyltransferase family protein</fullName>
    </submittedName>
</protein>
<dbReference type="InterPro" id="IPR016181">
    <property type="entry name" value="Acyl_CoA_acyltransferase"/>
</dbReference>
<dbReference type="SMART" id="SM00563">
    <property type="entry name" value="PlsC"/>
    <property type="match status" value="1"/>
</dbReference>
<dbReference type="Pfam" id="PF19576">
    <property type="entry name" value="Acyltransf_2"/>
    <property type="match status" value="1"/>
</dbReference>
<dbReference type="SUPFAM" id="SSF69593">
    <property type="entry name" value="Glycerol-3-phosphate (1)-acyltransferase"/>
    <property type="match status" value="1"/>
</dbReference>
<keyword evidence="3" id="KW-0808">Transferase</keyword>
<keyword evidence="2" id="KW-0444">Lipid biosynthesis</keyword>
<dbReference type="CDD" id="cd07986">
    <property type="entry name" value="LPLAT_ACT14924-like"/>
    <property type="match status" value="1"/>
</dbReference>
<evidence type="ECO:0000256" key="4">
    <source>
        <dbReference type="ARBA" id="ARBA00023098"/>
    </source>
</evidence>
<evidence type="ECO:0000256" key="5">
    <source>
        <dbReference type="ARBA" id="ARBA00023315"/>
    </source>
</evidence>
<dbReference type="EMBL" id="AP031573">
    <property type="protein sequence ID" value="BFM42803.1"/>
    <property type="molecule type" value="Genomic_DNA"/>
</dbReference>
<evidence type="ECO:0000313" key="7">
    <source>
        <dbReference type="EMBL" id="BFM42803.1"/>
    </source>
</evidence>
<dbReference type="RefSeq" id="WP_369617921.1">
    <property type="nucleotide sequence ID" value="NZ_AP031573.1"/>
</dbReference>
<dbReference type="PANTHER" id="PTHR37323:SF1">
    <property type="entry name" value="L-ORNITHINE N(ALPHA)-ACYLTRANSFERASE"/>
    <property type="match status" value="1"/>
</dbReference>
<feature type="domain" description="Phospholipid/glycerol acyltransferase" evidence="6">
    <location>
        <begin position="81"/>
        <end position="203"/>
    </location>
</feature>
<dbReference type="GO" id="GO:0016746">
    <property type="term" value="F:acyltransferase activity"/>
    <property type="evidence" value="ECO:0007669"/>
    <property type="project" value="UniProtKB-KW"/>
</dbReference>
<evidence type="ECO:0000256" key="2">
    <source>
        <dbReference type="ARBA" id="ARBA00022516"/>
    </source>
</evidence>
<evidence type="ECO:0000256" key="3">
    <source>
        <dbReference type="ARBA" id="ARBA00022679"/>
    </source>
</evidence>
<accession>A0AAT9H005</accession>
<proteinExistence type="predicted"/>
<name>A0AAT9H005_9FLAO</name>
<dbReference type="InterPro" id="IPR045746">
    <property type="entry name" value="ACT14924-like_Acyltransf_dom"/>
</dbReference>
<keyword evidence="5 7" id="KW-0012">Acyltransferase</keyword>
<keyword evidence="4" id="KW-0443">Lipid metabolism</keyword>
<reference evidence="7" key="1">
    <citation type="submission" date="2024-05" db="EMBL/GenBank/DDBJ databases">
        <title>Whole-Genome Sequence of CFS9, a Potential Fish Probiotic Isolated from the Body Surface of Silurus asotus.</title>
        <authorList>
            <person name="Kojima M."/>
            <person name="Tobioka K."/>
            <person name="Yokota K."/>
            <person name="Nakatani H."/>
            <person name="Hori K."/>
            <person name="Tamaru Y."/>
            <person name="Okazaki F."/>
        </authorList>
    </citation>
    <scope>NUCLEOTIDE SEQUENCE</scope>
    <source>
        <strain evidence="7">CFS9</strain>
    </source>
</reference>
<dbReference type="SUPFAM" id="SSF55729">
    <property type="entry name" value="Acyl-CoA N-acyltransferases (Nat)"/>
    <property type="match status" value="1"/>
</dbReference>
<dbReference type="InterPro" id="IPR052351">
    <property type="entry name" value="Ornithine_N-alpha-AT"/>
</dbReference>
<dbReference type="Pfam" id="PF13444">
    <property type="entry name" value="Acetyltransf_5"/>
    <property type="match status" value="1"/>
</dbReference>
<dbReference type="AlphaFoldDB" id="A0AAT9H005"/>
<dbReference type="PANTHER" id="PTHR37323">
    <property type="entry name" value="GCN5-RELATED N-ACETYLTRANSFERASE"/>
    <property type="match status" value="1"/>
</dbReference>
<evidence type="ECO:0000256" key="1">
    <source>
        <dbReference type="ARBA" id="ARBA00005189"/>
    </source>
</evidence>
<dbReference type="GO" id="GO:0006629">
    <property type="term" value="P:lipid metabolic process"/>
    <property type="evidence" value="ECO:0007669"/>
    <property type="project" value="UniProtKB-KW"/>
</dbReference>
<sequence length="600" mass="69429">MGLVTAKEVAKAINVDKYGVLGTFSGWLLMKVLKISTLNKIYDHNKHLEDVAFLNGILDEMEIKFEIPEEDLKRLPKDGAYITISNHPLGGIDGILLLKLMLEREPNFKIIANFLLHRIVPLKKYIMPVNPFENHKDAKSSVVGIKETLRHLSDGKPLGIFPAGEVSTYKDGKLMVDKPWEEGALKLIRKAKVPVIPIYFHAKNSKLFYWLSKIDDTLRTAKLPSELLTQKDRVIKVRIGKPISVNEQNEIESFEEYSEFLRKKTYMLANPFEKDSKLLDTASLKIPKAPKKIVTPASESKLIDEVQALRDSDSRFLQSKNYEVFFASAKQIPNILHEIGRLREITFREVGEGTNESIDIDQYDQYYHHMFLWDDETKKIAGAYRMGLGSEIYPKYGIEGFYLTDLFRFEPELHDMMHKSIEMGRAFITREYQQKPMPLFLLWKGIIHTTLRHPEHKYLVGGVSISNQFSDFSKSLMIEFMKSNYYDPYIAQYIHPKKAYKVKLKDADKDFIFDEAESDLNKFDKIIDELEPGNLRLPVLIKKYIKQNARVVAFNVDPLFNNAIDGLMYIRIADIPESTMKPVIEEFQLELERKISEKED</sequence>
<organism evidence="7">
    <name type="scientific">Flavobacterium sp. CFS9</name>
    <dbReference type="NCBI Taxonomy" id="3143118"/>
    <lineage>
        <taxon>Bacteria</taxon>
        <taxon>Pseudomonadati</taxon>
        <taxon>Bacteroidota</taxon>
        <taxon>Flavobacteriia</taxon>
        <taxon>Flavobacteriales</taxon>
        <taxon>Flavobacteriaceae</taxon>
        <taxon>Flavobacterium</taxon>
    </lineage>
</organism>
<dbReference type="Gene3D" id="3.40.630.30">
    <property type="match status" value="1"/>
</dbReference>
<comment type="pathway">
    <text evidence="1">Lipid metabolism.</text>
</comment>
<gene>
    <name evidence="7" type="ORF">CFS9_14440</name>
</gene>